<gene>
    <name evidence="8" type="ORF">DV711_17980</name>
</gene>
<dbReference type="GO" id="GO:0006260">
    <property type="term" value="P:DNA replication"/>
    <property type="evidence" value="ECO:0007669"/>
    <property type="project" value="UniProtKB-KW"/>
</dbReference>
<keyword evidence="9" id="KW-1185">Reference proteome</keyword>
<dbReference type="SUPFAM" id="SSF56091">
    <property type="entry name" value="DNA ligase/mRNA capping enzyme, catalytic domain"/>
    <property type="match status" value="1"/>
</dbReference>
<comment type="caution">
    <text evidence="8">The sequence shown here is derived from an EMBL/GenBank/DDBJ whole genome shotgun (WGS) entry which is preliminary data.</text>
</comment>
<comment type="cofactor">
    <cofactor evidence="1">
        <name>a divalent metal cation</name>
        <dbReference type="ChEBI" id="CHEBI:60240"/>
    </cofactor>
</comment>
<dbReference type="Pfam" id="PF14743">
    <property type="entry name" value="DNA_ligase_OB_2"/>
    <property type="match status" value="1"/>
</dbReference>
<dbReference type="CDD" id="cd07896">
    <property type="entry name" value="Adenylation_kDNA_ligase_like"/>
    <property type="match status" value="1"/>
</dbReference>
<dbReference type="Gene3D" id="3.30.1490.70">
    <property type="match status" value="1"/>
</dbReference>
<reference evidence="8 9" key="1">
    <citation type="submission" date="2018-07" db="EMBL/GenBank/DDBJ databases">
        <title>Motiliproteus coralliicola sp. nov., a bacterium isolated from Coral.</title>
        <authorList>
            <person name="Wang G."/>
        </authorList>
    </citation>
    <scope>NUCLEOTIDE SEQUENCE [LARGE SCALE GENOMIC DNA]</scope>
    <source>
        <strain evidence="8 9">C34</strain>
    </source>
</reference>
<evidence type="ECO:0000256" key="4">
    <source>
        <dbReference type="ARBA" id="ARBA00022763"/>
    </source>
</evidence>
<dbReference type="InterPro" id="IPR029319">
    <property type="entry name" value="DNA_ligase_OB"/>
</dbReference>
<dbReference type="InterPro" id="IPR050326">
    <property type="entry name" value="NAD_dep_DNA_ligaseB"/>
</dbReference>
<sequence length="290" mass="33021">MLCTPLQVQAGDIGPIDQAGQRPSDSLPAIEKRQRPALMLASIYHPEPAPDTFWISEKFDGVRAYWDGKQLLSRQGYPIRAPGWFTKDFPSTPLDGELWIGPGQFEAVSAAARRFQPLEHEWRQIRYLLFDLPTSPQPYWQRRLQLQALTERQQIAHLRVPEYWRVKSQSALQQLLQQRLAAGAEGLMLNQADARYQAGRSKALLKLKPYFDAEAMVLAHLPDKGKYSGMLGSLLVQNDQGVRFKIGTGFTDQQRRIPPAIGSRISYRYRSLTAKGKPRHASFLRPFEPL</sequence>
<evidence type="ECO:0000256" key="2">
    <source>
        <dbReference type="ARBA" id="ARBA00022598"/>
    </source>
</evidence>
<evidence type="ECO:0000256" key="5">
    <source>
        <dbReference type="ARBA" id="ARBA00023204"/>
    </source>
</evidence>
<organism evidence="8 9">
    <name type="scientific">Motiliproteus coralliicola</name>
    <dbReference type="NCBI Taxonomy" id="2283196"/>
    <lineage>
        <taxon>Bacteria</taxon>
        <taxon>Pseudomonadati</taxon>
        <taxon>Pseudomonadota</taxon>
        <taxon>Gammaproteobacteria</taxon>
        <taxon>Oceanospirillales</taxon>
        <taxon>Oceanospirillaceae</taxon>
        <taxon>Motiliproteus</taxon>
    </lineage>
</organism>
<dbReference type="OrthoDB" id="9782700at2"/>
<keyword evidence="4" id="KW-0227">DNA damage</keyword>
<keyword evidence="3" id="KW-0235">DNA replication</keyword>
<dbReference type="GO" id="GO:0005524">
    <property type="term" value="F:ATP binding"/>
    <property type="evidence" value="ECO:0007669"/>
    <property type="project" value="InterPro"/>
</dbReference>
<dbReference type="Proteomes" id="UP000253769">
    <property type="component" value="Unassembled WGS sequence"/>
</dbReference>
<keyword evidence="2 8" id="KW-0436">Ligase</keyword>
<dbReference type="PANTHER" id="PTHR47810:SF1">
    <property type="entry name" value="DNA LIGASE B"/>
    <property type="match status" value="1"/>
</dbReference>
<dbReference type="SUPFAM" id="SSF50249">
    <property type="entry name" value="Nucleic acid-binding proteins"/>
    <property type="match status" value="1"/>
</dbReference>
<feature type="domain" description="ATP-dependent DNA ligase family profile" evidence="7">
    <location>
        <begin position="137"/>
        <end position="240"/>
    </location>
</feature>
<name>A0A369WA84_9GAMM</name>
<evidence type="ECO:0000313" key="8">
    <source>
        <dbReference type="EMBL" id="RDE18213.1"/>
    </source>
</evidence>
<evidence type="ECO:0000256" key="1">
    <source>
        <dbReference type="ARBA" id="ARBA00001968"/>
    </source>
</evidence>
<accession>A0A369WA84</accession>
<dbReference type="GO" id="GO:0006281">
    <property type="term" value="P:DNA repair"/>
    <property type="evidence" value="ECO:0007669"/>
    <property type="project" value="UniProtKB-KW"/>
</dbReference>
<proteinExistence type="predicted"/>
<dbReference type="EMBL" id="QQOH01000006">
    <property type="protein sequence ID" value="RDE18213.1"/>
    <property type="molecule type" value="Genomic_DNA"/>
</dbReference>
<dbReference type="CDD" id="cd08041">
    <property type="entry name" value="OBF_kDNA_ligase_like"/>
    <property type="match status" value="1"/>
</dbReference>
<dbReference type="Gene3D" id="3.30.470.30">
    <property type="entry name" value="DNA ligase/mRNA capping enzyme"/>
    <property type="match status" value="1"/>
</dbReference>
<protein>
    <submittedName>
        <fullName evidence="8">DNA ligase</fullName>
    </submittedName>
</protein>
<dbReference type="NCBIfam" id="NF006592">
    <property type="entry name" value="PRK09125.1"/>
    <property type="match status" value="1"/>
</dbReference>
<keyword evidence="5" id="KW-0234">DNA repair</keyword>
<evidence type="ECO:0000256" key="6">
    <source>
        <dbReference type="ARBA" id="ARBA00034003"/>
    </source>
</evidence>
<dbReference type="GO" id="GO:0006310">
    <property type="term" value="P:DNA recombination"/>
    <property type="evidence" value="ECO:0007669"/>
    <property type="project" value="InterPro"/>
</dbReference>
<comment type="catalytic activity">
    <reaction evidence="6">
        <text>ATP + (deoxyribonucleotide)n-3'-hydroxyl + 5'-phospho-(deoxyribonucleotide)m = (deoxyribonucleotide)n+m + AMP + diphosphate.</text>
        <dbReference type="EC" id="6.5.1.1"/>
    </reaction>
</comment>
<dbReference type="InterPro" id="IPR012340">
    <property type="entry name" value="NA-bd_OB-fold"/>
</dbReference>
<dbReference type="Gene3D" id="2.40.50.140">
    <property type="entry name" value="Nucleic acid-binding proteins"/>
    <property type="match status" value="1"/>
</dbReference>
<dbReference type="GO" id="GO:0003910">
    <property type="term" value="F:DNA ligase (ATP) activity"/>
    <property type="evidence" value="ECO:0007669"/>
    <property type="project" value="UniProtKB-EC"/>
</dbReference>
<evidence type="ECO:0000313" key="9">
    <source>
        <dbReference type="Proteomes" id="UP000253769"/>
    </source>
</evidence>
<dbReference type="Pfam" id="PF01068">
    <property type="entry name" value="DNA_ligase_A_M"/>
    <property type="match status" value="1"/>
</dbReference>
<dbReference type="AlphaFoldDB" id="A0A369WA84"/>
<evidence type="ECO:0000259" key="7">
    <source>
        <dbReference type="PROSITE" id="PS50160"/>
    </source>
</evidence>
<evidence type="ECO:0000256" key="3">
    <source>
        <dbReference type="ARBA" id="ARBA00022705"/>
    </source>
</evidence>
<dbReference type="PROSITE" id="PS50160">
    <property type="entry name" value="DNA_LIGASE_A3"/>
    <property type="match status" value="1"/>
</dbReference>
<dbReference type="PANTHER" id="PTHR47810">
    <property type="entry name" value="DNA LIGASE"/>
    <property type="match status" value="1"/>
</dbReference>
<dbReference type="InterPro" id="IPR012310">
    <property type="entry name" value="DNA_ligase_ATP-dep_cent"/>
</dbReference>